<evidence type="ECO:0000313" key="3">
    <source>
        <dbReference type="Proteomes" id="UP000030013"/>
    </source>
</evidence>
<reference evidence="2 3" key="1">
    <citation type="submission" date="2013-08" db="EMBL/GenBank/DDBJ databases">
        <title>The genome sequence of Knoellia aerolata.</title>
        <authorList>
            <person name="Zhu W."/>
            <person name="Wang G."/>
        </authorList>
    </citation>
    <scope>NUCLEOTIDE SEQUENCE [LARGE SCALE GENOMIC DNA]</scope>
    <source>
        <strain evidence="2 3">DSM 18566</strain>
    </source>
</reference>
<keyword evidence="1" id="KW-0812">Transmembrane</keyword>
<comment type="caution">
    <text evidence="2">The sequence shown here is derived from an EMBL/GenBank/DDBJ whole genome shotgun (WGS) entry which is preliminary data.</text>
</comment>
<gene>
    <name evidence="2" type="ORF">N801_19455</name>
</gene>
<dbReference type="STRING" id="1385519.N801_19455"/>
<evidence type="ECO:0000256" key="1">
    <source>
        <dbReference type="SAM" id="Phobius"/>
    </source>
</evidence>
<dbReference type="OrthoDB" id="4843787at2"/>
<proteinExistence type="predicted"/>
<accession>A0A0A0JSN5</accession>
<dbReference type="AlphaFoldDB" id="A0A0A0JSN5"/>
<keyword evidence="1" id="KW-0472">Membrane</keyword>
<name>A0A0A0JSN5_9MICO</name>
<protein>
    <submittedName>
        <fullName evidence="2">Uncharacterized protein</fullName>
    </submittedName>
</protein>
<keyword evidence="3" id="KW-1185">Reference proteome</keyword>
<evidence type="ECO:0000313" key="2">
    <source>
        <dbReference type="EMBL" id="KGN39714.1"/>
    </source>
</evidence>
<feature type="transmembrane region" description="Helical" evidence="1">
    <location>
        <begin position="12"/>
        <end position="32"/>
    </location>
</feature>
<keyword evidence="1" id="KW-1133">Transmembrane helix</keyword>
<dbReference type="RefSeq" id="WP_035940436.1">
    <property type="nucleotide sequence ID" value="NZ_AVPL01000076.1"/>
</dbReference>
<organism evidence="2 3">
    <name type="scientific">Knoellia aerolata DSM 18566</name>
    <dbReference type="NCBI Taxonomy" id="1385519"/>
    <lineage>
        <taxon>Bacteria</taxon>
        <taxon>Bacillati</taxon>
        <taxon>Actinomycetota</taxon>
        <taxon>Actinomycetes</taxon>
        <taxon>Micrococcales</taxon>
        <taxon>Intrasporangiaceae</taxon>
        <taxon>Knoellia</taxon>
    </lineage>
</organism>
<sequence>MRARLRERVRGRELNAAVVVAAGLGVLLMLVPGLDQPLLLLASAGLLVVAGALATWLVGQRGTVEWTTSAGTPTRVRGSDRRVTALTRTIDRAVAGDAVAQQELHQTVHSVARARLTHLGLPADLDDDGTRAALGPDLTAYLASSPPRRVGTDELASFITTLEEH</sequence>
<dbReference type="Proteomes" id="UP000030013">
    <property type="component" value="Unassembled WGS sequence"/>
</dbReference>
<dbReference type="EMBL" id="AVPL01000076">
    <property type="protein sequence ID" value="KGN39714.1"/>
    <property type="molecule type" value="Genomic_DNA"/>
</dbReference>
<feature type="transmembrane region" description="Helical" evidence="1">
    <location>
        <begin position="38"/>
        <end position="59"/>
    </location>
</feature>